<dbReference type="Proteomes" id="UP000001692">
    <property type="component" value="Chromosome 1"/>
</dbReference>
<protein>
    <submittedName>
        <fullName evidence="1">Uncharacterized protein</fullName>
    </submittedName>
</protein>
<evidence type="ECO:0000313" key="1">
    <source>
        <dbReference type="EMBL" id="CAQ68862.1"/>
    </source>
</evidence>
<gene>
    <name evidence="1" type="ordered locus">RALTA_A0895</name>
</gene>
<sequence length="54" mass="5997">MSMNAFLVYVVSHSGVRMQFAAIARSRLDAQLDALDRLTEPPRFCCARAIGRIA</sequence>
<organism evidence="1 2">
    <name type="scientific">Cupriavidus taiwanensis (strain DSM 17343 / BCRC 17206 / CCUG 44338 / CIP 107171 / LMG 19424 / R1)</name>
    <name type="common">Ralstonia taiwanensis (strain LMG 19424)</name>
    <dbReference type="NCBI Taxonomy" id="977880"/>
    <lineage>
        <taxon>Bacteria</taxon>
        <taxon>Pseudomonadati</taxon>
        <taxon>Pseudomonadota</taxon>
        <taxon>Betaproteobacteria</taxon>
        <taxon>Burkholderiales</taxon>
        <taxon>Burkholderiaceae</taxon>
        <taxon>Cupriavidus</taxon>
    </lineage>
</organism>
<dbReference type="HOGENOM" id="CLU_3042543_0_0_4"/>
<dbReference type="AlphaFoldDB" id="B3R3I1"/>
<keyword evidence="2" id="KW-1185">Reference proteome</keyword>
<reference evidence="1 2" key="1">
    <citation type="journal article" date="2008" name="Genome Res.">
        <title>Genome sequence of the beta-rhizobium Cupriavidus taiwanensis and comparative genomics of rhizobia.</title>
        <authorList>
            <person name="Amadou C."/>
            <person name="Pascal G."/>
            <person name="Mangenot S."/>
            <person name="Glew M."/>
            <person name="Bontemps C."/>
            <person name="Capela D."/>
            <person name="Carrere S."/>
            <person name="Cruveiller S."/>
            <person name="Dossat C."/>
            <person name="Lajus A."/>
            <person name="Marchetti M."/>
            <person name="Poinsot V."/>
            <person name="Rouy Z."/>
            <person name="Servin B."/>
            <person name="Saad M."/>
            <person name="Schenowitz C."/>
            <person name="Barbe V."/>
            <person name="Batut J."/>
            <person name="Medigue C."/>
            <person name="Masson-Boivin C."/>
        </authorList>
    </citation>
    <scope>NUCLEOTIDE SEQUENCE [LARGE SCALE GENOMIC DNA]</scope>
    <source>
        <strain evidence="2">DSM 17343 / BCRC 17206 / CCUG 44338 / CIP 107171 / LMG 19424 / R1</strain>
    </source>
</reference>
<dbReference type="KEGG" id="cti:RALTA_A0895"/>
<evidence type="ECO:0000313" key="2">
    <source>
        <dbReference type="Proteomes" id="UP000001692"/>
    </source>
</evidence>
<name>B3R3I1_CUPTR</name>
<proteinExistence type="predicted"/>
<accession>B3R3I1</accession>
<dbReference type="EMBL" id="CU633749">
    <property type="protein sequence ID" value="CAQ68862.1"/>
    <property type="molecule type" value="Genomic_DNA"/>
</dbReference>